<comment type="caution">
    <text evidence="1">The sequence shown here is derived from an EMBL/GenBank/DDBJ whole genome shotgun (WGS) entry which is preliminary data.</text>
</comment>
<organism evidence="1 2">
    <name type="scientific">Aeoliella straminimaris</name>
    <dbReference type="NCBI Taxonomy" id="2954799"/>
    <lineage>
        <taxon>Bacteria</taxon>
        <taxon>Pseudomonadati</taxon>
        <taxon>Planctomycetota</taxon>
        <taxon>Planctomycetia</taxon>
        <taxon>Pirellulales</taxon>
        <taxon>Lacipirellulaceae</taxon>
        <taxon>Aeoliella</taxon>
    </lineage>
</organism>
<dbReference type="InterPro" id="IPR018775">
    <property type="entry name" value="RlaP"/>
</dbReference>
<dbReference type="Pfam" id="PF10127">
    <property type="entry name" value="RlaP"/>
    <property type="match status" value="1"/>
</dbReference>
<dbReference type="PANTHER" id="PTHR34817:SF2">
    <property type="entry name" value="NUCLEOTIDYLTRANSFERASE"/>
    <property type="match status" value="1"/>
</dbReference>
<evidence type="ECO:0000313" key="2">
    <source>
        <dbReference type="Proteomes" id="UP001155241"/>
    </source>
</evidence>
<reference evidence="1" key="1">
    <citation type="submission" date="2022-06" db="EMBL/GenBank/DDBJ databases">
        <title>Aeoliella straminimaris, a novel planctomycete from sediments.</title>
        <authorList>
            <person name="Vitorino I.R."/>
            <person name="Lage O.M."/>
        </authorList>
    </citation>
    <scope>NUCLEOTIDE SEQUENCE</scope>
    <source>
        <strain evidence="1">ICT_H6.2</strain>
    </source>
</reference>
<evidence type="ECO:0000313" key="1">
    <source>
        <dbReference type="EMBL" id="MCO6042389.1"/>
    </source>
</evidence>
<dbReference type="PANTHER" id="PTHR34817">
    <property type="entry name" value="NUCLEOTIDYLTRANSFERASE"/>
    <property type="match status" value="1"/>
</dbReference>
<gene>
    <name evidence="1" type="ORF">NG895_00575</name>
</gene>
<sequence length="321" mass="36509">MKSRVHTGPNLIYSVGTQVVALKAVQGSDGKAVHPAGAVGVVVRSPLDQNHSYRIRFPDGFEALLHHHQLMLLAQWKAMPSGQGDVGHSNPALSTHGLFDRVIYRCVVGSRAFGLDTDESDTDRRGIYLPSAELEWSLYGVPEQLENEGSDECYWEIQKFLVMALKGNPNILECLYTPLVEFATPLAEELLAMRDAFLSRLVYQTYNGYVMSQFKRMQADLRSHGRIKPKHVMHLVRLLLSGIHVLREGFVPVDVGQHRERLFAIKTEQMPWDEIEAWRKELHKDFDRALEESKLPERPDYERANAFLVRARRLAVGEELP</sequence>
<protein>
    <submittedName>
        <fullName evidence="1">Nucleotidyltransferase domain-containing protein</fullName>
    </submittedName>
</protein>
<dbReference type="Proteomes" id="UP001155241">
    <property type="component" value="Unassembled WGS sequence"/>
</dbReference>
<proteinExistence type="predicted"/>
<keyword evidence="2" id="KW-1185">Reference proteome</keyword>
<dbReference type="EMBL" id="JAMXLR010000003">
    <property type="protein sequence ID" value="MCO6042389.1"/>
    <property type="molecule type" value="Genomic_DNA"/>
</dbReference>
<accession>A0A9X2JGZ6</accession>
<name>A0A9X2JGZ6_9BACT</name>
<dbReference type="RefSeq" id="WP_252850489.1">
    <property type="nucleotide sequence ID" value="NZ_JAMXLR010000003.1"/>
</dbReference>
<dbReference type="AlphaFoldDB" id="A0A9X2JGZ6"/>